<dbReference type="PANTHER" id="PTHR30485">
    <property type="entry name" value="NI/FE-HYDROGENASE 1 B-TYPE CYTOCHROME SUBUNIT"/>
    <property type="match status" value="1"/>
</dbReference>
<protein>
    <submittedName>
        <fullName evidence="8">Cytochrome b561</fullName>
    </submittedName>
</protein>
<feature type="domain" description="Cytochrome b561 bacterial/Ni-hydrogenase" evidence="7">
    <location>
        <begin position="33"/>
        <end position="194"/>
    </location>
</feature>
<keyword evidence="4 6" id="KW-1133">Transmembrane helix</keyword>
<evidence type="ECO:0000259" key="7">
    <source>
        <dbReference type="Pfam" id="PF01292"/>
    </source>
</evidence>
<evidence type="ECO:0000256" key="5">
    <source>
        <dbReference type="ARBA" id="ARBA00023136"/>
    </source>
</evidence>
<comment type="subcellular location">
    <subcellularLocation>
        <location evidence="1">Cell membrane</location>
        <topology evidence="1">Multi-pass membrane protein</topology>
    </subcellularLocation>
</comment>
<proteinExistence type="predicted"/>
<keyword evidence="5 6" id="KW-0472">Membrane</keyword>
<evidence type="ECO:0000313" key="8">
    <source>
        <dbReference type="EMBL" id="BBR40366.1"/>
    </source>
</evidence>
<feature type="transmembrane region" description="Helical" evidence="6">
    <location>
        <begin position="36"/>
        <end position="56"/>
    </location>
</feature>
<dbReference type="GO" id="GO:0020037">
    <property type="term" value="F:heme binding"/>
    <property type="evidence" value="ECO:0007669"/>
    <property type="project" value="TreeGrafter"/>
</dbReference>
<sequence>MYSWCCEITYCCVSYNTPNSWREIMSDNQEIKVWDLVVRGFHWLTVTLCVLNLFILEEGHRNHRYVGYTLSALLLVRIVWGFYGSHYARFTQWFPTPARVIGYLKATMKKEHPYHVGHNPVGSLMIMLLLTCLIGTALTGILTNYEDLFGDDVMEEIHGGFATALQAAIFIHVLAVIVIDHLTKGDLIRAMITGKKRVPSGVEISDR</sequence>
<evidence type="ECO:0000313" key="9">
    <source>
        <dbReference type="Proteomes" id="UP000515442"/>
    </source>
</evidence>
<reference evidence="8 9" key="1">
    <citation type="submission" date="2019-12" db="EMBL/GenBank/DDBJ databases">
        <title>complete genome sequences of Aeromonas veronii str. WP3-W19-ESBL-03 isolated from wastewater treatment plant effluent.</title>
        <authorList>
            <person name="Sekizuka T."/>
            <person name="Itokawa K."/>
            <person name="Yatsu K."/>
            <person name="Inamine Y."/>
            <person name="Kuroda M."/>
        </authorList>
    </citation>
    <scope>NUCLEOTIDE SEQUENCE [LARGE SCALE GENOMIC DNA]</scope>
    <source>
        <strain evidence="8 9">WP3-W19-ESBL-03</strain>
    </source>
</reference>
<evidence type="ECO:0000256" key="6">
    <source>
        <dbReference type="SAM" id="Phobius"/>
    </source>
</evidence>
<dbReference type="GO" id="GO:0022904">
    <property type="term" value="P:respiratory electron transport chain"/>
    <property type="evidence" value="ECO:0007669"/>
    <property type="project" value="InterPro"/>
</dbReference>
<evidence type="ECO:0000256" key="1">
    <source>
        <dbReference type="ARBA" id="ARBA00004651"/>
    </source>
</evidence>
<dbReference type="EMBL" id="AP022038">
    <property type="protein sequence ID" value="BBR40366.1"/>
    <property type="molecule type" value="Genomic_DNA"/>
</dbReference>
<dbReference type="InterPro" id="IPR016174">
    <property type="entry name" value="Di-haem_cyt_TM"/>
</dbReference>
<gene>
    <name evidence="8" type="ORF">WP3W19E03_28910</name>
</gene>
<evidence type="ECO:0000256" key="3">
    <source>
        <dbReference type="ARBA" id="ARBA00022692"/>
    </source>
</evidence>
<evidence type="ECO:0000256" key="2">
    <source>
        <dbReference type="ARBA" id="ARBA00022475"/>
    </source>
</evidence>
<dbReference type="Pfam" id="PF01292">
    <property type="entry name" value="Ni_hydr_CYTB"/>
    <property type="match status" value="1"/>
</dbReference>
<feature type="transmembrane region" description="Helical" evidence="6">
    <location>
        <begin position="65"/>
        <end position="83"/>
    </location>
</feature>
<accession>A0A6S5C6C0</accession>
<dbReference type="Proteomes" id="UP000515442">
    <property type="component" value="Chromosome"/>
</dbReference>
<keyword evidence="2" id="KW-1003">Cell membrane</keyword>
<dbReference type="SUPFAM" id="SSF81342">
    <property type="entry name" value="Transmembrane di-heme cytochromes"/>
    <property type="match status" value="1"/>
</dbReference>
<dbReference type="InterPro" id="IPR051542">
    <property type="entry name" value="Hydrogenase_cytochrome"/>
</dbReference>
<dbReference type="GO" id="GO:0005886">
    <property type="term" value="C:plasma membrane"/>
    <property type="evidence" value="ECO:0007669"/>
    <property type="project" value="UniProtKB-SubCell"/>
</dbReference>
<evidence type="ECO:0000256" key="4">
    <source>
        <dbReference type="ARBA" id="ARBA00022989"/>
    </source>
</evidence>
<dbReference type="Gene3D" id="1.20.950.20">
    <property type="entry name" value="Transmembrane di-heme cytochromes, Chain C"/>
    <property type="match status" value="1"/>
</dbReference>
<organism evidence="8 9">
    <name type="scientific">Aeromonas veronii</name>
    <dbReference type="NCBI Taxonomy" id="654"/>
    <lineage>
        <taxon>Bacteria</taxon>
        <taxon>Pseudomonadati</taxon>
        <taxon>Pseudomonadota</taxon>
        <taxon>Gammaproteobacteria</taxon>
        <taxon>Aeromonadales</taxon>
        <taxon>Aeromonadaceae</taxon>
        <taxon>Aeromonas</taxon>
    </lineage>
</organism>
<dbReference type="PANTHER" id="PTHR30485:SF2">
    <property type="entry name" value="BLL0597 PROTEIN"/>
    <property type="match status" value="1"/>
</dbReference>
<feature type="transmembrane region" description="Helical" evidence="6">
    <location>
        <begin position="157"/>
        <end position="179"/>
    </location>
</feature>
<keyword evidence="3 6" id="KW-0812">Transmembrane</keyword>
<dbReference type="InterPro" id="IPR011577">
    <property type="entry name" value="Cyt_b561_bac/Ni-Hgenase"/>
</dbReference>
<name>A0A6S5C6C0_AERVE</name>
<dbReference type="GO" id="GO:0009055">
    <property type="term" value="F:electron transfer activity"/>
    <property type="evidence" value="ECO:0007669"/>
    <property type="project" value="InterPro"/>
</dbReference>
<feature type="transmembrane region" description="Helical" evidence="6">
    <location>
        <begin position="124"/>
        <end position="145"/>
    </location>
</feature>
<dbReference type="AlphaFoldDB" id="A0A6S5C6C0"/>